<dbReference type="InterPro" id="IPR036291">
    <property type="entry name" value="NAD(P)-bd_dom_sf"/>
</dbReference>
<dbReference type="SUPFAM" id="SSF51735">
    <property type="entry name" value="NAD(P)-binding Rossmann-fold domains"/>
    <property type="match status" value="1"/>
</dbReference>
<dbReference type="InterPro" id="IPR002347">
    <property type="entry name" value="SDR_fam"/>
</dbReference>
<protein>
    <submittedName>
        <fullName evidence="4">SDR family NAD(P)-dependent oxidoreductase</fullName>
    </submittedName>
</protein>
<dbReference type="PRINTS" id="PR00080">
    <property type="entry name" value="SDRFAMILY"/>
</dbReference>
<proteinExistence type="inferred from homology"/>
<dbReference type="Gene3D" id="3.40.50.720">
    <property type="entry name" value="NAD(P)-binding Rossmann-like Domain"/>
    <property type="match status" value="1"/>
</dbReference>
<dbReference type="PRINTS" id="PR00081">
    <property type="entry name" value="GDHRDH"/>
</dbReference>
<keyword evidence="2" id="KW-0560">Oxidoreductase</keyword>
<reference evidence="4 5" key="1">
    <citation type="submission" date="2022-10" db="EMBL/GenBank/DDBJ databases">
        <title>The complete genomes of actinobacterial strains from the NBC collection.</title>
        <authorList>
            <person name="Joergensen T.S."/>
            <person name="Alvarez Arevalo M."/>
            <person name="Sterndorff E.B."/>
            <person name="Faurdal D."/>
            <person name="Vuksanovic O."/>
            <person name="Mourched A.-S."/>
            <person name="Charusanti P."/>
            <person name="Shaw S."/>
            <person name="Blin K."/>
            <person name="Weber T."/>
        </authorList>
    </citation>
    <scope>NUCLEOTIDE SEQUENCE [LARGE SCALE GENOMIC DNA]</scope>
    <source>
        <strain evidence="4 5">NBC_01413</strain>
    </source>
</reference>
<dbReference type="PANTHER" id="PTHR44196:SF2">
    <property type="entry name" value="SHORT-CHAIN DEHYDROGENASE-RELATED"/>
    <property type="match status" value="1"/>
</dbReference>
<comment type="similarity">
    <text evidence="1 3">Belongs to the short-chain dehydrogenases/reductases (SDR) family.</text>
</comment>
<gene>
    <name evidence="4" type="ORF">OG308_09545</name>
</gene>
<dbReference type="PANTHER" id="PTHR44196">
    <property type="entry name" value="DEHYDROGENASE/REDUCTASE SDR FAMILY MEMBER 7B"/>
    <property type="match status" value="1"/>
</dbReference>
<dbReference type="EMBL" id="CP109527">
    <property type="protein sequence ID" value="WTY38056.1"/>
    <property type="molecule type" value="Genomic_DNA"/>
</dbReference>
<evidence type="ECO:0000313" key="5">
    <source>
        <dbReference type="Proteomes" id="UP001621418"/>
    </source>
</evidence>
<evidence type="ECO:0000256" key="3">
    <source>
        <dbReference type="RuleBase" id="RU000363"/>
    </source>
</evidence>
<dbReference type="PIRSF" id="PIRSF000126">
    <property type="entry name" value="11-beta-HSD1"/>
    <property type="match status" value="1"/>
</dbReference>
<dbReference type="Pfam" id="PF00106">
    <property type="entry name" value="adh_short"/>
    <property type="match status" value="1"/>
</dbReference>
<evidence type="ECO:0000256" key="1">
    <source>
        <dbReference type="ARBA" id="ARBA00006484"/>
    </source>
</evidence>
<dbReference type="Proteomes" id="UP001621418">
    <property type="component" value="Chromosome"/>
</dbReference>
<name>A0ABZ1NDP1_9NOCA</name>
<keyword evidence="5" id="KW-1185">Reference proteome</keyword>
<organism evidence="4 5">
    <name type="scientific">Nocardia salmonicida</name>
    <dbReference type="NCBI Taxonomy" id="53431"/>
    <lineage>
        <taxon>Bacteria</taxon>
        <taxon>Bacillati</taxon>
        <taxon>Actinomycetota</taxon>
        <taxon>Actinomycetes</taxon>
        <taxon>Mycobacteriales</taxon>
        <taxon>Nocardiaceae</taxon>
        <taxon>Nocardia</taxon>
    </lineage>
</organism>
<accession>A0ABZ1NDP1</accession>
<evidence type="ECO:0000256" key="2">
    <source>
        <dbReference type="ARBA" id="ARBA00023002"/>
    </source>
</evidence>
<evidence type="ECO:0000313" key="4">
    <source>
        <dbReference type="EMBL" id="WTY38056.1"/>
    </source>
</evidence>
<dbReference type="RefSeq" id="WP_405149999.1">
    <property type="nucleotide sequence ID" value="NZ_CP109527.1"/>
</dbReference>
<sequence>MRALITGASAGIGRAFAISLAEQGYSVTAVARGIADLDQLMSELGAGHDYLVADLATMEGLRATAALLRSGGYSLLVNNAGTATHGDFAELSLESALTVMDLNCRAVVVLAHAFLDHAVAGSALVNVSSTLGYTPKPGMSVYSASKAFVTTFSETLWHEQKSCGVHVLALCPGVTASRTSADVPPWLVQTPQQVVDRARKALSDKAGPVVLTNRTNRLFTAALRLLPRKTALAVLAH</sequence>
<dbReference type="CDD" id="cd05233">
    <property type="entry name" value="SDR_c"/>
    <property type="match status" value="1"/>
</dbReference>